<sequence>MAMEPEMLRVYRGGGDIHCATAAAVLGVDEAAFMSWKKDSRRLIDCANEIKGAGDDPSVAQSWEAQRSCW</sequence>
<evidence type="ECO:0008006" key="3">
    <source>
        <dbReference type="Google" id="ProtNLM"/>
    </source>
</evidence>
<evidence type="ECO:0000313" key="2">
    <source>
        <dbReference type="Proteomes" id="UP001499951"/>
    </source>
</evidence>
<organism evidence="1 2">
    <name type="scientific">Rhizomicrobium electricum</name>
    <dbReference type="NCBI Taxonomy" id="480070"/>
    <lineage>
        <taxon>Bacteria</taxon>
        <taxon>Pseudomonadati</taxon>
        <taxon>Pseudomonadota</taxon>
        <taxon>Alphaproteobacteria</taxon>
        <taxon>Micropepsales</taxon>
        <taxon>Micropepsaceae</taxon>
        <taxon>Rhizomicrobium</taxon>
    </lineage>
</organism>
<accession>A0ABP3QAZ7</accession>
<dbReference type="EMBL" id="BAAADD010000013">
    <property type="protein sequence ID" value="GAA0587196.1"/>
    <property type="molecule type" value="Genomic_DNA"/>
</dbReference>
<dbReference type="RefSeq" id="WP_166937424.1">
    <property type="nucleotide sequence ID" value="NZ_BAAADD010000013.1"/>
</dbReference>
<protein>
    <recommendedName>
        <fullName evidence="3">Transposase</fullName>
    </recommendedName>
</protein>
<proteinExistence type="predicted"/>
<dbReference type="Proteomes" id="UP001499951">
    <property type="component" value="Unassembled WGS sequence"/>
</dbReference>
<gene>
    <name evidence="1" type="ORF">GCM10008942_40270</name>
</gene>
<keyword evidence="2" id="KW-1185">Reference proteome</keyword>
<evidence type="ECO:0000313" key="1">
    <source>
        <dbReference type="EMBL" id="GAA0587196.1"/>
    </source>
</evidence>
<comment type="caution">
    <text evidence="1">The sequence shown here is derived from an EMBL/GenBank/DDBJ whole genome shotgun (WGS) entry which is preliminary data.</text>
</comment>
<name>A0ABP3QAZ7_9PROT</name>
<reference evidence="2" key="1">
    <citation type="journal article" date="2019" name="Int. J. Syst. Evol. Microbiol.">
        <title>The Global Catalogue of Microorganisms (GCM) 10K type strain sequencing project: providing services to taxonomists for standard genome sequencing and annotation.</title>
        <authorList>
            <consortium name="The Broad Institute Genomics Platform"/>
            <consortium name="The Broad Institute Genome Sequencing Center for Infectious Disease"/>
            <person name="Wu L."/>
            <person name="Ma J."/>
        </authorList>
    </citation>
    <scope>NUCLEOTIDE SEQUENCE [LARGE SCALE GENOMIC DNA]</scope>
    <source>
        <strain evidence="2">JCM 15089</strain>
    </source>
</reference>